<evidence type="ECO:0000313" key="2">
    <source>
        <dbReference type="Proteomes" id="UP001157946"/>
    </source>
</evidence>
<dbReference type="AlphaFoldDB" id="A0AA46AEV7"/>
<accession>A0AA46AEV7</accession>
<name>A0AA46AEV7_9BACL</name>
<dbReference type="EMBL" id="FXTU01000002">
    <property type="protein sequence ID" value="SMP14894.1"/>
    <property type="molecule type" value="Genomic_DNA"/>
</dbReference>
<dbReference type="PANTHER" id="PTHR35336">
    <property type="entry name" value="ADENOSYLCOBINAMIDE AMIDOHYDROLASE"/>
    <property type="match status" value="1"/>
</dbReference>
<dbReference type="PANTHER" id="PTHR35336:SF5">
    <property type="entry name" value="ADENOSYLCOBINAMIDE AMIDOHYDROLASE"/>
    <property type="match status" value="1"/>
</dbReference>
<gene>
    <name evidence="1" type="ORF">SAMN06265361_102635</name>
</gene>
<protein>
    <submittedName>
        <fullName evidence="1">Adenosylcobinamide amidohydrolase</fullName>
    </submittedName>
</protein>
<proteinExistence type="predicted"/>
<dbReference type="Proteomes" id="UP001157946">
    <property type="component" value="Unassembled WGS sequence"/>
</dbReference>
<evidence type="ECO:0000313" key="1">
    <source>
        <dbReference type="EMBL" id="SMP14894.1"/>
    </source>
</evidence>
<organism evidence="1 2">
    <name type="scientific">Laceyella tengchongensis</name>
    <dbReference type="NCBI Taxonomy" id="574699"/>
    <lineage>
        <taxon>Bacteria</taxon>
        <taxon>Bacillati</taxon>
        <taxon>Bacillota</taxon>
        <taxon>Bacilli</taxon>
        <taxon>Bacillales</taxon>
        <taxon>Thermoactinomycetaceae</taxon>
        <taxon>Laceyella</taxon>
    </lineage>
</organism>
<reference evidence="1" key="1">
    <citation type="submission" date="2017-05" db="EMBL/GenBank/DDBJ databases">
        <authorList>
            <person name="Varghese N."/>
            <person name="Submissions S."/>
        </authorList>
    </citation>
    <scope>NUCLEOTIDE SEQUENCE</scope>
    <source>
        <strain evidence="1">DSM 45262</strain>
    </source>
</reference>
<dbReference type="RefSeq" id="WP_102993180.1">
    <property type="nucleotide sequence ID" value="NZ_FXTU01000002.1"/>
</dbReference>
<sequence>MLPQESRLTVQWDAEMIQLVAAKPLTCLSSAVVGGGVQHAVRIINRHVDKQYDALDPTKEINEWLAARGIPREGTVVLLTAADLTLGSEQTVEAPTFGLRTWVTAGIGNAARAGQKGPTFREPSFGMPGTINILLLIEGAVAPAALVGGVITATEAKAAALADLGVTDSKGLVATGTTTDAVVIAATGNIQDGVIHPYAGTLSPLGQAIARTVYAGVTEAVENERRRKR</sequence>
<dbReference type="InterPro" id="IPR002808">
    <property type="entry name" value="AdoCbi_amidolase"/>
</dbReference>
<keyword evidence="2" id="KW-1185">Reference proteome</keyword>
<comment type="caution">
    <text evidence="1">The sequence shown here is derived from an EMBL/GenBank/DDBJ whole genome shotgun (WGS) entry which is preliminary data.</text>
</comment>
<dbReference type="InterPro" id="IPR052209">
    <property type="entry name" value="CbiZ"/>
</dbReference>
<dbReference type="Pfam" id="PF01955">
    <property type="entry name" value="CbiZ"/>
    <property type="match status" value="1"/>
</dbReference>